<evidence type="ECO:0000313" key="8">
    <source>
        <dbReference type="EMBL" id="RAV20400.1"/>
    </source>
</evidence>
<keyword evidence="5" id="KW-0449">Lipoprotein</keyword>
<keyword evidence="2 7" id="KW-0732">Signal</keyword>
<keyword evidence="3" id="KW-0472">Membrane</keyword>
<evidence type="ECO:0000256" key="7">
    <source>
        <dbReference type="SAM" id="SignalP"/>
    </source>
</evidence>
<proteinExistence type="predicted"/>
<comment type="caution">
    <text evidence="8">The sequence shown here is derived from an EMBL/GenBank/DDBJ whole genome shotgun (WGS) entry which is preliminary data.</text>
</comment>
<evidence type="ECO:0000256" key="5">
    <source>
        <dbReference type="ARBA" id="ARBA00023288"/>
    </source>
</evidence>
<evidence type="ECO:0000256" key="3">
    <source>
        <dbReference type="ARBA" id="ARBA00023136"/>
    </source>
</evidence>
<keyword evidence="1" id="KW-1003">Cell membrane</keyword>
<dbReference type="CDD" id="cd13580">
    <property type="entry name" value="PBP2_AlgQ_like_1"/>
    <property type="match status" value="1"/>
</dbReference>
<dbReference type="InterPro" id="IPR050490">
    <property type="entry name" value="Bact_solute-bd_prot1"/>
</dbReference>
<dbReference type="EMBL" id="QMFB01000008">
    <property type="protein sequence ID" value="RAV20400.1"/>
    <property type="molecule type" value="Genomic_DNA"/>
</dbReference>
<feature type="region of interest" description="Disordered" evidence="6">
    <location>
        <begin position="25"/>
        <end position="51"/>
    </location>
</feature>
<protein>
    <submittedName>
        <fullName evidence="8">ABC transporter substrate-binding protein</fullName>
    </submittedName>
</protein>
<dbReference type="PANTHER" id="PTHR43649:SF33">
    <property type="entry name" value="POLYGALACTURONAN_RHAMNOGALACTURONAN-BINDING PROTEIN YTCQ"/>
    <property type="match status" value="1"/>
</dbReference>
<reference evidence="8 9" key="1">
    <citation type="journal article" date="2009" name="Int. J. Syst. Evol. Microbiol.">
        <title>Paenibacillus contaminans sp. nov., isolated from a contaminated laboratory plate.</title>
        <authorList>
            <person name="Chou J.H."/>
            <person name="Lee J.H."/>
            <person name="Lin M.C."/>
            <person name="Chang P.S."/>
            <person name="Arun A.B."/>
            <person name="Young C.C."/>
            <person name="Chen W.M."/>
        </authorList>
    </citation>
    <scope>NUCLEOTIDE SEQUENCE [LARGE SCALE GENOMIC DNA]</scope>
    <source>
        <strain evidence="8 9">CKOBP-6</strain>
    </source>
</reference>
<gene>
    <name evidence="8" type="ORF">DQG23_15650</name>
</gene>
<dbReference type="PROSITE" id="PS51257">
    <property type="entry name" value="PROKAR_LIPOPROTEIN"/>
    <property type="match status" value="1"/>
</dbReference>
<dbReference type="Gene3D" id="3.40.190.10">
    <property type="entry name" value="Periplasmic binding protein-like II"/>
    <property type="match status" value="2"/>
</dbReference>
<dbReference type="SUPFAM" id="SSF53850">
    <property type="entry name" value="Periplasmic binding protein-like II"/>
    <property type="match status" value="1"/>
</dbReference>
<dbReference type="OrthoDB" id="9787283at2"/>
<evidence type="ECO:0000256" key="1">
    <source>
        <dbReference type="ARBA" id="ARBA00022475"/>
    </source>
</evidence>
<name>A0A329ML90_9BACL</name>
<dbReference type="PANTHER" id="PTHR43649">
    <property type="entry name" value="ARABINOSE-BINDING PROTEIN-RELATED"/>
    <property type="match status" value="1"/>
</dbReference>
<organism evidence="8 9">
    <name type="scientific">Paenibacillus contaminans</name>
    <dbReference type="NCBI Taxonomy" id="450362"/>
    <lineage>
        <taxon>Bacteria</taxon>
        <taxon>Bacillati</taxon>
        <taxon>Bacillota</taxon>
        <taxon>Bacilli</taxon>
        <taxon>Bacillales</taxon>
        <taxon>Paenibacillaceae</taxon>
        <taxon>Paenibacillus</taxon>
    </lineage>
</organism>
<dbReference type="RefSeq" id="WP_113031796.1">
    <property type="nucleotide sequence ID" value="NZ_QMFB01000008.1"/>
</dbReference>
<feature type="signal peptide" evidence="7">
    <location>
        <begin position="1"/>
        <end position="19"/>
    </location>
</feature>
<accession>A0A329ML90</accession>
<evidence type="ECO:0000256" key="4">
    <source>
        <dbReference type="ARBA" id="ARBA00023139"/>
    </source>
</evidence>
<keyword evidence="9" id="KW-1185">Reference proteome</keyword>
<sequence length="559" mass="61912">MKRVSKLALSCLLVPALLAACSSKETNEKAPEPGQSSSPSASAGNESAKPVEISMVREKSGVIKFRSGETMDKNTVSDAYEKELGIKIKNLWVADSSQYQQKLQMSISSNDIPDLMFVNADQFQQLIEADMLMDLNGVYEKTASPETKAYLTSDGGMQMDSAKQGGKLLAIPATNSPYNAASHIWIRKDWLDKLGLQQPKTMQDLLKITEAFTKQDPGGTGKSYGLPLTKNVFIDAASDAFAITGFFNGFHAYPGQWVKDTSGKLVYGSVQPEMKAALKQLQEMYKAGQIDPEFAVKDMVKENELVASNKIGVAYGPFWLSVYPLQDGAVKDGKVVQNWVPYPIVSVDDKPAMTQAELGVDGYWVVSKKAKNPEAVIKLLNKWVQVLTKPTDEDKKTYLLNTEEAQSYWLLNPIRVFSQDQNTRNGEVLPKAIQNKDQSLVQGDADQLDRYNKVMKYLGGDLSQWGEWGISGPGGAFSIMSGYLKDKRFQINGYTGAPGPVMTEKKPVLETKMNEVYIKIIMNQLPIDEFDKFVEDWKKIGGDAMTEEVNKLYAKTGKK</sequence>
<dbReference type="AlphaFoldDB" id="A0A329ML90"/>
<feature type="compositionally biased region" description="Low complexity" evidence="6">
    <location>
        <begin position="32"/>
        <end position="48"/>
    </location>
</feature>
<evidence type="ECO:0000256" key="2">
    <source>
        <dbReference type="ARBA" id="ARBA00022729"/>
    </source>
</evidence>
<evidence type="ECO:0000256" key="6">
    <source>
        <dbReference type="SAM" id="MobiDB-lite"/>
    </source>
</evidence>
<dbReference type="Pfam" id="PF01547">
    <property type="entry name" value="SBP_bac_1"/>
    <property type="match status" value="1"/>
</dbReference>
<evidence type="ECO:0000313" key="9">
    <source>
        <dbReference type="Proteomes" id="UP000250369"/>
    </source>
</evidence>
<keyword evidence="4" id="KW-0564">Palmitate</keyword>
<dbReference type="InterPro" id="IPR006059">
    <property type="entry name" value="SBP"/>
</dbReference>
<feature type="chain" id="PRO_5039454313" evidence="7">
    <location>
        <begin position="20"/>
        <end position="559"/>
    </location>
</feature>
<dbReference type="Proteomes" id="UP000250369">
    <property type="component" value="Unassembled WGS sequence"/>
</dbReference>